<evidence type="ECO:0000313" key="2">
    <source>
        <dbReference type="EMBL" id="TDN45880.1"/>
    </source>
</evidence>
<reference evidence="2 3" key="1">
    <citation type="submission" date="2019-03" db="EMBL/GenBank/DDBJ databases">
        <title>Genomic analyses of the natural microbiome of Caenorhabditis elegans.</title>
        <authorList>
            <person name="Samuel B."/>
        </authorList>
    </citation>
    <scope>NUCLEOTIDE SEQUENCE [LARGE SCALE GENOMIC DNA]</scope>
    <source>
        <strain evidence="2 3">JUb65</strain>
    </source>
</reference>
<evidence type="ECO:0000256" key="1">
    <source>
        <dbReference type="SAM" id="Phobius"/>
    </source>
</evidence>
<protein>
    <submittedName>
        <fullName evidence="2">Uncharacterized protein</fullName>
    </submittedName>
</protein>
<feature type="transmembrane region" description="Helical" evidence="1">
    <location>
        <begin position="32"/>
        <end position="53"/>
    </location>
</feature>
<keyword evidence="1" id="KW-1133">Transmembrane helix</keyword>
<keyword evidence="1" id="KW-0472">Membrane</keyword>
<dbReference type="AlphaFoldDB" id="A0A4R6DM24"/>
<gene>
    <name evidence="2" type="ORF">EDF64_102297</name>
</gene>
<dbReference type="EMBL" id="SNVW01000002">
    <property type="protein sequence ID" value="TDN45880.1"/>
    <property type="molecule type" value="Genomic_DNA"/>
</dbReference>
<organism evidence="2 3">
    <name type="scientific">Curtobacterium flaccumfaciens</name>
    <dbReference type="NCBI Taxonomy" id="2035"/>
    <lineage>
        <taxon>Bacteria</taxon>
        <taxon>Bacillati</taxon>
        <taxon>Actinomycetota</taxon>
        <taxon>Actinomycetes</taxon>
        <taxon>Micrococcales</taxon>
        <taxon>Microbacteriaceae</taxon>
        <taxon>Curtobacterium</taxon>
    </lineage>
</organism>
<proteinExistence type="predicted"/>
<sequence length="56" mass="6233">MGRVIAAVFSILLLLVSMYLFGFAFQVESGQAFIFMGGLLLMSLSFFLPIHVFGKR</sequence>
<dbReference type="RefSeq" id="WP_166645590.1">
    <property type="nucleotide sequence ID" value="NZ_SNVW01000002.1"/>
</dbReference>
<accession>A0A4R6DM24</accession>
<name>A0A4R6DM24_9MICO</name>
<keyword evidence="1" id="KW-0812">Transmembrane</keyword>
<evidence type="ECO:0000313" key="3">
    <source>
        <dbReference type="Proteomes" id="UP000295764"/>
    </source>
</evidence>
<comment type="caution">
    <text evidence="2">The sequence shown here is derived from an EMBL/GenBank/DDBJ whole genome shotgun (WGS) entry which is preliminary data.</text>
</comment>
<dbReference type="Proteomes" id="UP000295764">
    <property type="component" value="Unassembled WGS sequence"/>
</dbReference>